<organism evidence="3 4">
    <name type="scientific">Mycobacterium talmoniae</name>
    <dbReference type="NCBI Taxonomy" id="1858794"/>
    <lineage>
        <taxon>Bacteria</taxon>
        <taxon>Bacillati</taxon>
        <taxon>Actinomycetota</taxon>
        <taxon>Actinomycetes</taxon>
        <taxon>Mycobacteriales</taxon>
        <taxon>Mycobacteriaceae</taxon>
        <taxon>Mycobacterium</taxon>
    </lineage>
</organism>
<sequence length="336" mass="36270">MGESSIVVRPQPPGLRRAIAAFERAAEAVPLPDPPQPIVLADYGAADGRNALLPLGAAIKVIRRRTRHEHAVLVAHTDAPHNDFTDLFSTLADDPDSYLHTDSASFPAAIGRSFYGQILPSKSVTLGWTSWATMWLSRAAAELPEIPDHVQIAYSADDTARAAYARQAAQDWHDFVAFRGRELCPGGRLTVLTMAVGADGEFGYRPLFDAIAAALGDQVRDGLLGAEEARRMTIPIFARSEKDFRAPFAPTDRFEGCSIEQLEIFEADDPFWADYAADNDAAAFGARWAAFTRLSAFPILAAALDGGPADPRADEFAAHLEAGVAARLASKPEPMQ</sequence>
<evidence type="ECO:0000256" key="1">
    <source>
        <dbReference type="ARBA" id="ARBA00022723"/>
    </source>
</evidence>
<dbReference type="InterPro" id="IPR042086">
    <property type="entry name" value="MeTrfase_capping"/>
</dbReference>
<keyword evidence="3" id="KW-0489">Methyltransferase</keyword>
<evidence type="ECO:0000256" key="2">
    <source>
        <dbReference type="ARBA" id="ARBA00022842"/>
    </source>
</evidence>
<dbReference type="EMBL" id="MLQM01000259">
    <property type="protein sequence ID" value="OHU89368.1"/>
    <property type="molecule type" value="Genomic_DNA"/>
</dbReference>
<keyword evidence="1" id="KW-0479">Metal-binding</keyword>
<dbReference type="GO" id="GO:0008168">
    <property type="term" value="F:methyltransferase activity"/>
    <property type="evidence" value="ECO:0007669"/>
    <property type="project" value="UniProtKB-KW"/>
</dbReference>
<proteinExistence type="predicted"/>
<gene>
    <name evidence="3" type="ORF">BKN37_25845</name>
</gene>
<dbReference type="GO" id="GO:0032259">
    <property type="term" value="P:methylation"/>
    <property type="evidence" value="ECO:0007669"/>
    <property type="project" value="UniProtKB-KW"/>
</dbReference>
<name>A0A1S1MS04_9MYCO</name>
<dbReference type="PANTHER" id="PTHR31009">
    <property type="entry name" value="S-ADENOSYL-L-METHIONINE:CARBOXYL METHYLTRANSFERASE FAMILY PROTEIN"/>
    <property type="match status" value="1"/>
</dbReference>
<keyword evidence="3" id="KW-0808">Transferase</keyword>
<accession>A0A1S1MS04</accession>
<dbReference type="AlphaFoldDB" id="A0A1S1MS04"/>
<dbReference type="GO" id="GO:0046872">
    <property type="term" value="F:metal ion binding"/>
    <property type="evidence" value="ECO:0007669"/>
    <property type="project" value="UniProtKB-KW"/>
</dbReference>
<keyword evidence="2" id="KW-0460">Magnesium</keyword>
<dbReference type="Gene3D" id="3.40.50.150">
    <property type="entry name" value="Vaccinia Virus protein VP39"/>
    <property type="match status" value="1"/>
</dbReference>
<keyword evidence="4" id="KW-1185">Reference proteome</keyword>
<dbReference type="SUPFAM" id="SSF53335">
    <property type="entry name" value="S-adenosyl-L-methionine-dependent methyltransferases"/>
    <property type="match status" value="1"/>
</dbReference>
<dbReference type="InterPro" id="IPR029063">
    <property type="entry name" value="SAM-dependent_MTases_sf"/>
</dbReference>
<dbReference type="Pfam" id="PF03492">
    <property type="entry name" value="Methyltransf_7"/>
    <property type="match status" value="1"/>
</dbReference>
<comment type="caution">
    <text evidence="3">The sequence shown here is derived from an EMBL/GenBank/DDBJ whole genome shotgun (WGS) entry which is preliminary data.</text>
</comment>
<reference evidence="3 4" key="1">
    <citation type="submission" date="2016-10" db="EMBL/GenBank/DDBJ databases">
        <title>Genome sequence of Mycobacterium talmonii.</title>
        <authorList>
            <person name="Greninger A.L."/>
            <person name="Elliott B."/>
            <person name="Vasireddy S."/>
            <person name="Vasireddy R."/>
        </authorList>
    </citation>
    <scope>NUCLEOTIDE SEQUENCE [LARGE SCALE GENOMIC DNA]</scope>
    <source>
        <strain evidence="4">NE-TNMC-100812</strain>
    </source>
</reference>
<dbReference type="Proteomes" id="UP000179734">
    <property type="component" value="Unassembled WGS sequence"/>
</dbReference>
<evidence type="ECO:0000313" key="4">
    <source>
        <dbReference type="Proteomes" id="UP000179734"/>
    </source>
</evidence>
<evidence type="ECO:0000313" key="3">
    <source>
        <dbReference type="EMBL" id="OHU89368.1"/>
    </source>
</evidence>
<dbReference type="RefSeq" id="WP_071030007.1">
    <property type="nucleotide sequence ID" value="NZ_MLQM01000259.1"/>
</dbReference>
<dbReference type="InterPro" id="IPR005299">
    <property type="entry name" value="MeTrfase_7"/>
</dbReference>
<dbReference type="Gene3D" id="1.10.1200.270">
    <property type="entry name" value="Methyltransferase, alpha-helical capping domain"/>
    <property type="match status" value="1"/>
</dbReference>
<feature type="non-terminal residue" evidence="3">
    <location>
        <position position="336"/>
    </location>
</feature>
<protein>
    <submittedName>
        <fullName evidence="3">SAM-dependent methyltransferase</fullName>
    </submittedName>
</protein>